<organism evidence="3">
    <name type="scientific">Timema shepardi</name>
    <name type="common">Walking stick</name>
    <dbReference type="NCBI Taxonomy" id="629360"/>
    <lineage>
        <taxon>Eukaryota</taxon>
        <taxon>Metazoa</taxon>
        <taxon>Ecdysozoa</taxon>
        <taxon>Arthropoda</taxon>
        <taxon>Hexapoda</taxon>
        <taxon>Insecta</taxon>
        <taxon>Pterygota</taxon>
        <taxon>Neoptera</taxon>
        <taxon>Polyneoptera</taxon>
        <taxon>Phasmatodea</taxon>
        <taxon>Timematodea</taxon>
        <taxon>Timematoidea</taxon>
        <taxon>Timematidae</taxon>
        <taxon>Timema</taxon>
    </lineage>
</organism>
<gene>
    <name evidence="3" type="ORF">TSIB3V08_LOCUS5101</name>
</gene>
<feature type="domain" description="VWFC" evidence="2">
    <location>
        <begin position="239"/>
        <end position="276"/>
    </location>
</feature>
<feature type="compositionally biased region" description="Pro residues" evidence="1">
    <location>
        <begin position="203"/>
        <end position="216"/>
    </location>
</feature>
<evidence type="ECO:0000259" key="2">
    <source>
        <dbReference type="Pfam" id="PF00093"/>
    </source>
</evidence>
<sequence length="285" mass="32647">MGNIRASLGWRGGDVWRYNSSPWGPFRPIPFRSMWRSNPALAGALLLLLLLLSPAAEAKRVPRRRPRPQAQQPDAPGAGTDDFNYEEGYDEYPDYYEELEFVYFFLVPLEKEVLQNKHLHKYNDNHNYHNPTTTAATTNRGTTYWPGRSRHFIHILLESFPYKKHLMALNQLKAEAKPQAHIFQEQWRLLPLLILTVDVPETTLPPEPVEPSPQPPSRAVSPPQPDSRVGPDRKEPFSCTFEGRQYANLEEWEPDACTSCQCLRGQVECSQQQPCSSGRDTEFAT</sequence>
<reference evidence="3" key="1">
    <citation type="submission" date="2020-11" db="EMBL/GenBank/DDBJ databases">
        <authorList>
            <person name="Tran Van P."/>
        </authorList>
    </citation>
    <scope>NUCLEOTIDE SEQUENCE</scope>
</reference>
<evidence type="ECO:0000313" key="3">
    <source>
        <dbReference type="EMBL" id="CAD7260947.1"/>
    </source>
</evidence>
<name>A0A7R9FZM7_TIMSH</name>
<dbReference type="Gene3D" id="2.10.70.10">
    <property type="entry name" value="Complement Module, domain 1"/>
    <property type="match status" value="1"/>
</dbReference>
<feature type="region of interest" description="Disordered" evidence="1">
    <location>
        <begin position="60"/>
        <end position="83"/>
    </location>
</feature>
<dbReference type="EMBL" id="OC001920">
    <property type="protein sequence ID" value="CAD7260947.1"/>
    <property type="molecule type" value="Genomic_DNA"/>
</dbReference>
<dbReference type="InterPro" id="IPR001007">
    <property type="entry name" value="VWF_dom"/>
</dbReference>
<feature type="region of interest" description="Disordered" evidence="1">
    <location>
        <begin position="203"/>
        <end position="237"/>
    </location>
</feature>
<dbReference type="AlphaFoldDB" id="A0A7R9FZM7"/>
<proteinExistence type="predicted"/>
<dbReference type="Pfam" id="PF00093">
    <property type="entry name" value="VWC"/>
    <property type="match status" value="1"/>
</dbReference>
<accession>A0A7R9FZM7</accession>
<protein>
    <recommendedName>
        <fullName evidence="2">VWFC domain-containing protein</fullName>
    </recommendedName>
</protein>
<dbReference type="SUPFAM" id="SSF57603">
    <property type="entry name" value="FnI-like domain"/>
    <property type="match status" value="1"/>
</dbReference>
<evidence type="ECO:0000256" key="1">
    <source>
        <dbReference type="SAM" id="MobiDB-lite"/>
    </source>
</evidence>
<feature type="compositionally biased region" description="Low complexity" evidence="1">
    <location>
        <begin position="68"/>
        <end position="78"/>
    </location>
</feature>